<dbReference type="SUPFAM" id="SSF53041">
    <property type="entry name" value="Resolvase-like"/>
    <property type="match status" value="1"/>
</dbReference>
<dbReference type="GO" id="GO:0015074">
    <property type="term" value="P:DNA integration"/>
    <property type="evidence" value="ECO:0007669"/>
    <property type="project" value="UniProtKB-KW"/>
</dbReference>
<dbReference type="PROSITE" id="PS51737">
    <property type="entry name" value="RECOMBINASE_DNA_BIND"/>
    <property type="match status" value="1"/>
</dbReference>
<evidence type="ECO:0000259" key="8">
    <source>
        <dbReference type="PROSITE" id="PS51737"/>
    </source>
</evidence>
<dbReference type="PANTHER" id="PTHR30461">
    <property type="entry name" value="DNA-INVERTASE FROM LAMBDOID PROPHAGE"/>
    <property type="match status" value="1"/>
</dbReference>
<dbReference type="GO" id="GO:0000150">
    <property type="term" value="F:DNA strand exchange activity"/>
    <property type="evidence" value="ECO:0007669"/>
    <property type="project" value="InterPro"/>
</dbReference>
<name>A0A7X0VVF6_9BACL</name>
<dbReference type="AlphaFoldDB" id="A0A7X0VVF6"/>
<dbReference type="Pfam" id="PF07508">
    <property type="entry name" value="Recombinase"/>
    <property type="match status" value="1"/>
</dbReference>
<dbReference type="CDD" id="cd00338">
    <property type="entry name" value="Ser_Recombinase"/>
    <property type="match status" value="1"/>
</dbReference>
<dbReference type="Pfam" id="PF00239">
    <property type="entry name" value="Resolvase"/>
    <property type="match status" value="1"/>
</dbReference>
<keyword evidence="3" id="KW-0233">DNA recombination</keyword>
<dbReference type="PROSITE" id="PS51736">
    <property type="entry name" value="RECOMBINASES_3"/>
    <property type="match status" value="1"/>
</dbReference>
<dbReference type="Proteomes" id="UP000564644">
    <property type="component" value="Unassembled WGS sequence"/>
</dbReference>
<dbReference type="InterPro" id="IPR006119">
    <property type="entry name" value="Resolv_N"/>
</dbReference>
<dbReference type="Pfam" id="PF13408">
    <property type="entry name" value="Zn_ribbon_recom"/>
    <property type="match status" value="1"/>
</dbReference>
<protein>
    <submittedName>
        <fullName evidence="9">Recombinase family protein</fullName>
    </submittedName>
</protein>
<feature type="active site" description="O-(5'-phospho-DNA)-serine intermediate" evidence="4 5">
    <location>
        <position position="10"/>
    </location>
</feature>
<feature type="coiled-coil region" evidence="6">
    <location>
        <begin position="357"/>
        <end position="415"/>
    </location>
</feature>
<evidence type="ECO:0000256" key="6">
    <source>
        <dbReference type="SAM" id="Coils"/>
    </source>
</evidence>
<evidence type="ECO:0000256" key="4">
    <source>
        <dbReference type="PIRSR" id="PIRSR606118-50"/>
    </source>
</evidence>
<evidence type="ECO:0000256" key="3">
    <source>
        <dbReference type="ARBA" id="ARBA00023172"/>
    </source>
</evidence>
<dbReference type="PANTHER" id="PTHR30461:SF23">
    <property type="entry name" value="DNA RECOMBINASE-RELATED"/>
    <property type="match status" value="1"/>
</dbReference>
<dbReference type="EMBL" id="JACJVO010000016">
    <property type="protein sequence ID" value="MBB6731931.1"/>
    <property type="molecule type" value="Genomic_DNA"/>
</dbReference>
<dbReference type="InterPro" id="IPR006118">
    <property type="entry name" value="Recombinase_CS"/>
</dbReference>
<evidence type="ECO:0000259" key="7">
    <source>
        <dbReference type="PROSITE" id="PS51736"/>
    </source>
</evidence>
<keyword evidence="2" id="KW-0238">DNA-binding</keyword>
<dbReference type="InterPro" id="IPR038109">
    <property type="entry name" value="DNA_bind_recomb_sf"/>
</dbReference>
<reference evidence="9 10" key="1">
    <citation type="submission" date="2020-08" db="EMBL/GenBank/DDBJ databases">
        <title>Cohnella phylogeny.</title>
        <authorList>
            <person name="Dunlap C."/>
        </authorList>
    </citation>
    <scope>NUCLEOTIDE SEQUENCE [LARGE SCALE GENOMIC DNA]</scope>
    <source>
        <strain evidence="9 10">CBP 2801</strain>
    </source>
</reference>
<comment type="caution">
    <text evidence="9">The sequence shown here is derived from an EMBL/GenBank/DDBJ whole genome shotgun (WGS) entry which is preliminary data.</text>
</comment>
<evidence type="ECO:0000256" key="2">
    <source>
        <dbReference type="ARBA" id="ARBA00023125"/>
    </source>
</evidence>
<dbReference type="InterPro" id="IPR025827">
    <property type="entry name" value="Zn_ribbon_recom_dom"/>
</dbReference>
<gene>
    <name evidence="9" type="ORF">H7C18_13500</name>
</gene>
<accession>A0A7X0VVF6</accession>
<keyword evidence="10" id="KW-1185">Reference proteome</keyword>
<dbReference type="RefSeq" id="WP_185129602.1">
    <property type="nucleotide sequence ID" value="NZ_JACJVO010000016.1"/>
</dbReference>
<dbReference type="SMART" id="SM00857">
    <property type="entry name" value="Resolvase"/>
    <property type="match status" value="1"/>
</dbReference>
<dbReference type="Gene3D" id="3.40.50.1390">
    <property type="entry name" value="Resolvase, N-terminal catalytic domain"/>
    <property type="match status" value="1"/>
</dbReference>
<evidence type="ECO:0000313" key="9">
    <source>
        <dbReference type="EMBL" id="MBB6731931.1"/>
    </source>
</evidence>
<dbReference type="InterPro" id="IPR036162">
    <property type="entry name" value="Resolvase-like_N_sf"/>
</dbReference>
<dbReference type="InterPro" id="IPR011109">
    <property type="entry name" value="DNA_bind_recombinase_dom"/>
</dbReference>
<proteinExistence type="predicted"/>
<keyword evidence="1" id="KW-0229">DNA integration</keyword>
<feature type="domain" description="Recombinase" evidence="8">
    <location>
        <begin position="157"/>
        <end position="259"/>
    </location>
</feature>
<evidence type="ECO:0000313" key="10">
    <source>
        <dbReference type="Proteomes" id="UP000564644"/>
    </source>
</evidence>
<dbReference type="PROSITE" id="PS00397">
    <property type="entry name" value="RECOMBINASES_1"/>
    <property type="match status" value="1"/>
</dbReference>
<organism evidence="9 10">
    <name type="scientific">Cohnella zeiphila</name>
    <dbReference type="NCBI Taxonomy" id="2761120"/>
    <lineage>
        <taxon>Bacteria</taxon>
        <taxon>Bacillati</taxon>
        <taxon>Bacillota</taxon>
        <taxon>Bacilli</taxon>
        <taxon>Bacillales</taxon>
        <taxon>Paenibacillaceae</taxon>
        <taxon>Cohnella</taxon>
    </lineage>
</organism>
<feature type="domain" description="Resolvase/invertase-type recombinase catalytic" evidence="7">
    <location>
        <begin position="2"/>
        <end position="149"/>
    </location>
</feature>
<evidence type="ECO:0000256" key="1">
    <source>
        <dbReference type="ARBA" id="ARBA00022908"/>
    </source>
</evidence>
<dbReference type="GO" id="GO:0003677">
    <property type="term" value="F:DNA binding"/>
    <property type="evidence" value="ECO:0007669"/>
    <property type="project" value="UniProtKB-KW"/>
</dbReference>
<dbReference type="Gene3D" id="3.90.1750.20">
    <property type="entry name" value="Putative Large Serine Recombinase, Chain B, Domain 2"/>
    <property type="match status" value="1"/>
</dbReference>
<evidence type="ECO:0000256" key="5">
    <source>
        <dbReference type="PROSITE-ProRule" id="PRU10137"/>
    </source>
</evidence>
<dbReference type="InterPro" id="IPR050639">
    <property type="entry name" value="SSR_resolvase"/>
</dbReference>
<keyword evidence="6" id="KW-0175">Coiled coil</keyword>
<sequence length="474" mass="54221">MRVACYLRVSTLDQVQGYSLDMQRERLEAYCKAQGWDDSTFYMDDGETATNLNRPGMRRMIRHIEEKKIDAVIVLKLDRLSRKQKDVLYLLEDVFEKHGVSFVSATEPFNTGTPLGKAMIGVLAVFAQLERDMIVERTVGGKLQRIRGGKWHGGHAPFGYTWHESGDFLEMVPDEAETVREVFERFLDGESYSQLGKWAQERHPTHTFDASVIKRLLCRPAYAGKMLYSGTMYESTTEPILDAETWKKSQVEIQRRNDGLPPRGEYLLTGLCRCALCGSSVVHETKQYKHKSNGRLYYKDYICCKNQKFKPYSCNMGYHQRVKVEDYVINMIKNMSTHMDDIKNESVDNKQDNSDIIAALEARINVAETGLENLMEAIQIGAVKASAVAKRIKDLEEEKESAEKLMEEFKDSEAAATTETVDVSLIQEIGDAWDEWSEEEQKIMLRKIVLSIKIHSRGTNPEITFNTYPTPITL</sequence>